<organism evidence="2 3">
    <name type="scientific">Kingdonia uniflora</name>
    <dbReference type="NCBI Taxonomy" id="39325"/>
    <lineage>
        <taxon>Eukaryota</taxon>
        <taxon>Viridiplantae</taxon>
        <taxon>Streptophyta</taxon>
        <taxon>Embryophyta</taxon>
        <taxon>Tracheophyta</taxon>
        <taxon>Spermatophyta</taxon>
        <taxon>Magnoliopsida</taxon>
        <taxon>Ranunculales</taxon>
        <taxon>Circaeasteraceae</taxon>
        <taxon>Kingdonia</taxon>
    </lineage>
</organism>
<feature type="compositionally biased region" description="Basic residues" evidence="1">
    <location>
        <begin position="319"/>
        <end position="328"/>
    </location>
</feature>
<reference evidence="2 3" key="1">
    <citation type="journal article" date="2020" name="IScience">
        <title>Genome Sequencing of the Endangered Kingdonia uniflora (Circaeasteraceae, Ranunculales) Reveals Potential Mechanisms of Evolutionary Specialization.</title>
        <authorList>
            <person name="Sun Y."/>
            <person name="Deng T."/>
            <person name="Zhang A."/>
            <person name="Moore M.J."/>
            <person name="Landis J.B."/>
            <person name="Lin N."/>
            <person name="Zhang H."/>
            <person name="Zhang X."/>
            <person name="Huang J."/>
            <person name="Zhang X."/>
            <person name="Sun H."/>
            <person name="Wang H."/>
        </authorList>
    </citation>
    <scope>NUCLEOTIDE SEQUENCE [LARGE SCALE GENOMIC DNA]</scope>
    <source>
        <strain evidence="2">TB1705</strain>
        <tissue evidence="2">Leaf</tissue>
    </source>
</reference>
<dbReference type="GO" id="GO:0004386">
    <property type="term" value="F:helicase activity"/>
    <property type="evidence" value="ECO:0007669"/>
    <property type="project" value="TreeGrafter"/>
</dbReference>
<feature type="region of interest" description="Disordered" evidence="1">
    <location>
        <begin position="314"/>
        <end position="335"/>
    </location>
</feature>
<evidence type="ECO:0000256" key="1">
    <source>
        <dbReference type="SAM" id="MobiDB-lite"/>
    </source>
</evidence>
<gene>
    <name evidence="2" type="ORF">GIB67_020692</name>
</gene>
<evidence type="ECO:0000313" key="3">
    <source>
        <dbReference type="Proteomes" id="UP000541444"/>
    </source>
</evidence>
<keyword evidence="3" id="KW-1185">Reference proteome</keyword>
<protein>
    <recommendedName>
        <fullName evidence="4">DUF4283 domain-containing protein</fullName>
    </recommendedName>
</protein>
<dbReference type="InterPro" id="IPR027417">
    <property type="entry name" value="P-loop_NTPase"/>
</dbReference>
<dbReference type="CDD" id="cd18791">
    <property type="entry name" value="SF2_C_RHA"/>
    <property type="match status" value="1"/>
</dbReference>
<dbReference type="SUPFAM" id="SSF52540">
    <property type="entry name" value="P-loop containing nucleoside triphosphate hydrolases"/>
    <property type="match status" value="1"/>
</dbReference>
<proteinExistence type="predicted"/>
<name>A0A7J7NJP3_9MAGN</name>
<dbReference type="GO" id="GO:0003723">
    <property type="term" value="F:RNA binding"/>
    <property type="evidence" value="ECO:0007669"/>
    <property type="project" value="TreeGrafter"/>
</dbReference>
<sequence>MQRVIFDKPEGGARKIVLATNMAETSITINDVVYVVDCGKAKETSYDALNNTPCLLPSWISKASARQLFGLLMYSLVQKGGTRWFQNGEGVAVLIAHSSANYYGTYMKVQMETEKGSRPRMLCIPKGKVGEGWAAIAHGLKTSLKTWTGKEILKKTTKEEIVLYPFCQGRAIFFAQLREEAKEVSKMGVAGEDGRKVMLHPWTPYVNCFVEKILKKDSLYPVFGVPFHLWTREVFNLIGECCGGLIEVYPNSLTFQDLLAIRLKVASSGGNHLPRRIPILNSRHIVTVVVEIDNNDGGLTITTKVVIERMSEVAERPRGTTHVKHKKNDKGNGEKEEWKVMCGERGKGKNVRLEEGNELWNTGEGDGRDLEEIARCGKGGSSVVMSIEERVEAATGKDV</sequence>
<dbReference type="PANTHER" id="PTHR18934">
    <property type="entry name" value="ATP-DEPENDENT RNA HELICASE"/>
    <property type="match status" value="1"/>
</dbReference>
<dbReference type="PANTHER" id="PTHR18934:SF229">
    <property type="entry name" value="DEXH-BOX ATP-DEPENDENT RNA HELICASE DEXH3"/>
    <property type="match status" value="1"/>
</dbReference>
<dbReference type="OrthoDB" id="5600252at2759"/>
<comment type="caution">
    <text evidence="2">The sequence shown here is derived from an EMBL/GenBank/DDBJ whole genome shotgun (WGS) entry which is preliminary data.</text>
</comment>
<dbReference type="GO" id="GO:0005634">
    <property type="term" value="C:nucleus"/>
    <property type="evidence" value="ECO:0007669"/>
    <property type="project" value="TreeGrafter"/>
</dbReference>
<dbReference type="Gene3D" id="3.40.50.300">
    <property type="entry name" value="P-loop containing nucleotide triphosphate hydrolases"/>
    <property type="match status" value="1"/>
</dbReference>
<evidence type="ECO:0008006" key="4">
    <source>
        <dbReference type="Google" id="ProtNLM"/>
    </source>
</evidence>
<dbReference type="Proteomes" id="UP000541444">
    <property type="component" value="Unassembled WGS sequence"/>
</dbReference>
<evidence type="ECO:0000313" key="2">
    <source>
        <dbReference type="EMBL" id="KAF6167386.1"/>
    </source>
</evidence>
<accession>A0A7J7NJP3</accession>
<dbReference type="AlphaFoldDB" id="A0A7J7NJP3"/>
<dbReference type="EMBL" id="JACGCM010000750">
    <property type="protein sequence ID" value="KAF6167386.1"/>
    <property type="molecule type" value="Genomic_DNA"/>
</dbReference>